<feature type="non-terminal residue" evidence="2">
    <location>
        <position position="1"/>
    </location>
</feature>
<dbReference type="Proteomes" id="UP000823775">
    <property type="component" value="Unassembled WGS sequence"/>
</dbReference>
<feature type="region of interest" description="Disordered" evidence="1">
    <location>
        <begin position="77"/>
        <end position="122"/>
    </location>
</feature>
<accession>A0ABS8VD66</accession>
<dbReference type="EMBL" id="JACEIK010004023">
    <property type="protein sequence ID" value="MCD9643890.1"/>
    <property type="molecule type" value="Genomic_DNA"/>
</dbReference>
<keyword evidence="3" id="KW-1185">Reference proteome</keyword>
<organism evidence="2 3">
    <name type="scientific">Datura stramonium</name>
    <name type="common">Jimsonweed</name>
    <name type="synonym">Common thornapple</name>
    <dbReference type="NCBI Taxonomy" id="4076"/>
    <lineage>
        <taxon>Eukaryota</taxon>
        <taxon>Viridiplantae</taxon>
        <taxon>Streptophyta</taxon>
        <taxon>Embryophyta</taxon>
        <taxon>Tracheophyta</taxon>
        <taxon>Spermatophyta</taxon>
        <taxon>Magnoliopsida</taxon>
        <taxon>eudicotyledons</taxon>
        <taxon>Gunneridae</taxon>
        <taxon>Pentapetalae</taxon>
        <taxon>asterids</taxon>
        <taxon>lamiids</taxon>
        <taxon>Solanales</taxon>
        <taxon>Solanaceae</taxon>
        <taxon>Solanoideae</taxon>
        <taxon>Datureae</taxon>
        <taxon>Datura</taxon>
    </lineage>
</organism>
<keyword evidence="2" id="KW-0240">DNA-directed RNA polymerase</keyword>
<sequence length="122" mass="13748">GENYGLVKNLASMGLVRTTNLKTLLETLFRCRMQELVDDSTTSLHGIKKVLLDGDWVGVYEDSTLFVSKLRRKRYRNEGPHQTRLVAEGDPSPWSPNKLDPSAQGKNNPWQYGKGNNTSEDP</sequence>
<evidence type="ECO:0000313" key="3">
    <source>
        <dbReference type="Proteomes" id="UP000823775"/>
    </source>
</evidence>
<dbReference type="Gene3D" id="3.90.1070.20">
    <property type="match status" value="1"/>
</dbReference>
<proteinExistence type="predicted"/>
<gene>
    <name evidence="2" type="primary">NRPD2A_2</name>
    <name evidence="2" type="ORF">HAX54_031774</name>
</gene>
<evidence type="ECO:0000256" key="1">
    <source>
        <dbReference type="SAM" id="MobiDB-lite"/>
    </source>
</evidence>
<evidence type="ECO:0000313" key="2">
    <source>
        <dbReference type="EMBL" id="MCD9643890.1"/>
    </source>
</evidence>
<feature type="compositionally biased region" description="Polar residues" evidence="1">
    <location>
        <begin position="104"/>
        <end position="122"/>
    </location>
</feature>
<dbReference type="GO" id="GO:0000428">
    <property type="term" value="C:DNA-directed RNA polymerase complex"/>
    <property type="evidence" value="ECO:0007669"/>
    <property type="project" value="UniProtKB-KW"/>
</dbReference>
<comment type="caution">
    <text evidence="2">The sequence shown here is derived from an EMBL/GenBank/DDBJ whole genome shotgun (WGS) entry which is preliminary data.</text>
</comment>
<protein>
    <submittedName>
        <fullName evidence="2">DNA-directed RNA polymerase</fullName>
    </submittedName>
</protein>
<dbReference type="SUPFAM" id="SSF64484">
    <property type="entry name" value="beta and beta-prime subunits of DNA dependent RNA-polymerase"/>
    <property type="match status" value="1"/>
</dbReference>
<reference evidence="2 3" key="1">
    <citation type="journal article" date="2021" name="BMC Genomics">
        <title>Datura genome reveals duplications of psychoactive alkaloid biosynthetic genes and high mutation rate following tissue culture.</title>
        <authorList>
            <person name="Rajewski A."/>
            <person name="Carter-House D."/>
            <person name="Stajich J."/>
            <person name="Litt A."/>
        </authorList>
    </citation>
    <scope>NUCLEOTIDE SEQUENCE [LARGE SCALE GENOMIC DNA]</scope>
    <source>
        <strain evidence="2">AR-01</strain>
    </source>
</reference>
<keyword evidence="2" id="KW-0804">Transcription</keyword>
<name>A0ABS8VD66_DATST</name>